<evidence type="ECO:0000256" key="10">
    <source>
        <dbReference type="ARBA" id="ARBA00023136"/>
    </source>
</evidence>
<accession>A0A267MKB7</accession>
<sequence>MILLKKNKPLLISIIAIALPAIIEMALNTLLNISDTIMISWFIGKEGLAATGFCNEIMFALIFIFSSFNTGATAMISRLYGEKNYPKLNKVIGQNLLLNILIGIVIFTFSILFTKEIFTIYDISPTVFHMAQIYFKSVSPSILFMFISFASAASLRGAGDTKTPMFITIFTNIFNIIGNYCLMTGFWIFPNLGIEGAAIATSCARFTGILIYLYILLKGKNNIKVRLATMKVSKEILKPLWRISYPGAIEQFALNLSFIAFGMIISKLDTNSEAAFRILISIEKISFMPAIGLSIAAATLVGKTIGEKNIEKALYTGYTASFLGALWGTLIGIVFICFPTFLLGIFTKESIIINSSVFTMIIAGITQPLFNLMIVLSGSLRGTGDTKSVTIITILRVWCISIPVFYILTIFLDRGLSGMWIGEIISFIVFIPVMFHRFRKQKWAKLEF</sequence>
<evidence type="ECO:0000256" key="6">
    <source>
        <dbReference type="ARBA" id="ARBA00022475"/>
    </source>
</evidence>
<evidence type="ECO:0000256" key="11">
    <source>
        <dbReference type="ARBA" id="ARBA00031636"/>
    </source>
</evidence>
<feature type="transmembrane region" description="Helical" evidence="12">
    <location>
        <begin position="243"/>
        <end position="265"/>
    </location>
</feature>
<comment type="function">
    <text evidence="1">Multidrug efflux pump.</text>
</comment>
<organism evidence="13 14">
    <name type="scientific">Anaeromicrobium sediminis</name>
    <dbReference type="NCBI Taxonomy" id="1478221"/>
    <lineage>
        <taxon>Bacteria</taxon>
        <taxon>Bacillati</taxon>
        <taxon>Bacillota</taxon>
        <taxon>Clostridia</taxon>
        <taxon>Peptostreptococcales</taxon>
        <taxon>Thermotaleaceae</taxon>
        <taxon>Anaeromicrobium</taxon>
    </lineage>
</organism>
<keyword evidence="14" id="KW-1185">Reference proteome</keyword>
<dbReference type="CDD" id="cd13137">
    <property type="entry name" value="MATE_NorM_like"/>
    <property type="match status" value="1"/>
</dbReference>
<evidence type="ECO:0000256" key="9">
    <source>
        <dbReference type="ARBA" id="ARBA00023065"/>
    </source>
</evidence>
<evidence type="ECO:0000256" key="7">
    <source>
        <dbReference type="ARBA" id="ARBA00022692"/>
    </source>
</evidence>
<evidence type="ECO:0000256" key="2">
    <source>
        <dbReference type="ARBA" id="ARBA00004651"/>
    </source>
</evidence>
<keyword evidence="4" id="KW-0813">Transport</keyword>
<feature type="transmembrane region" description="Helical" evidence="12">
    <location>
        <begin position="318"/>
        <end position="345"/>
    </location>
</feature>
<dbReference type="InterPro" id="IPR050222">
    <property type="entry name" value="MATE_MdtK"/>
</dbReference>
<dbReference type="Proteomes" id="UP000216024">
    <property type="component" value="Unassembled WGS sequence"/>
</dbReference>
<feature type="transmembrane region" description="Helical" evidence="12">
    <location>
        <begin position="196"/>
        <end position="217"/>
    </location>
</feature>
<gene>
    <name evidence="13" type="ORF">CCE28_08000</name>
</gene>
<dbReference type="AlphaFoldDB" id="A0A267MKB7"/>
<dbReference type="OrthoDB" id="62420at2"/>
<dbReference type="RefSeq" id="WP_095132754.1">
    <property type="nucleotide sequence ID" value="NZ_NIBG01000005.1"/>
</dbReference>
<dbReference type="NCBIfam" id="TIGR00797">
    <property type="entry name" value="matE"/>
    <property type="match status" value="1"/>
</dbReference>
<feature type="transmembrane region" description="Helical" evidence="12">
    <location>
        <begin position="133"/>
        <end position="153"/>
    </location>
</feature>
<evidence type="ECO:0000256" key="3">
    <source>
        <dbReference type="ARBA" id="ARBA00020268"/>
    </source>
</evidence>
<feature type="transmembrane region" description="Helical" evidence="12">
    <location>
        <begin position="12"/>
        <end position="31"/>
    </location>
</feature>
<keyword evidence="10 12" id="KW-0472">Membrane</keyword>
<dbReference type="InterPro" id="IPR002528">
    <property type="entry name" value="MATE_fam"/>
</dbReference>
<feature type="transmembrane region" description="Helical" evidence="12">
    <location>
        <begin position="388"/>
        <end position="412"/>
    </location>
</feature>
<name>A0A267MKB7_9FIRM</name>
<comment type="subcellular location">
    <subcellularLocation>
        <location evidence="2">Cell membrane</location>
        <topology evidence="2">Multi-pass membrane protein</topology>
    </subcellularLocation>
</comment>
<feature type="transmembrane region" description="Helical" evidence="12">
    <location>
        <begin position="285"/>
        <end position="306"/>
    </location>
</feature>
<evidence type="ECO:0000313" key="14">
    <source>
        <dbReference type="Proteomes" id="UP000216024"/>
    </source>
</evidence>
<feature type="transmembrane region" description="Helical" evidence="12">
    <location>
        <begin position="96"/>
        <end position="113"/>
    </location>
</feature>
<dbReference type="InterPro" id="IPR048279">
    <property type="entry name" value="MdtK-like"/>
</dbReference>
<proteinExistence type="predicted"/>
<evidence type="ECO:0000256" key="5">
    <source>
        <dbReference type="ARBA" id="ARBA00022449"/>
    </source>
</evidence>
<dbReference type="PIRSF" id="PIRSF006603">
    <property type="entry name" value="DinF"/>
    <property type="match status" value="1"/>
</dbReference>
<protein>
    <recommendedName>
        <fullName evidence="3">Probable multidrug resistance protein NorM</fullName>
    </recommendedName>
    <alternativeName>
        <fullName evidence="11">Multidrug-efflux transporter</fullName>
    </alternativeName>
</protein>
<dbReference type="Pfam" id="PF01554">
    <property type="entry name" value="MatE"/>
    <property type="match status" value="2"/>
</dbReference>
<evidence type="ECO:0000313" key="13">
    <source>
        <dbReference type="EMBL" id="PAB59887.1"/>
    </source>
</evidence>
<evidence type="ECO:0000256" key="4">
    <source>
        <dbReference type="ARBA" id="ARBA00022448"/>
    </source>
</evidence>
<feature type="transmembrane region" description="Helical" evidence="12">
    <location>
        <begin position="418"/>
        <end position="435"/>
    </location>
</feature>
<dbReference type="GO" id="GO:0005886">
    <property type="term" value="C:plasma membrane"/>
    <property type="evidence" value="ECO:0007669"/>
    <property type="project" value="UniProtKB-SubCell"/>
</dbReference>
<evidence type="ECO:0000256" key="8">
    <source>
        <dbReference type="ARBA" id="ARBA00022989"/>
    </source>
</evidence>
<dbReference type="PANTHER" id="PTHR43298:SF4">
    <property type="entry name" value="DRUG_SODIUM ANTIPORTER"/>
    <property type="match status" value="1"/>
</dbReference>
<keyword evidence="6" id="KW-1003">Cell membrane</keyword>
<reference evidence="13 14" key="1">
    <citation type="submission" date="2017-06" db="EMBL/GenBank/DDBJ databases">
        <title>Draft genome sequence of anaerobic fermentative bacterium Anaeromicrobium sediminis DY2726D isolated from West Pacific Ocean sediments.</title>
        <authorList>
            <person name="Zeng X."/>
        </authorList>
    </citation>
    <scope>NUCLEOTIDE SEQUENCE [LARGE SCALE GENOMIC DNA]</scope>
    <source>
        <strain evidence="13 14">DY2726D</strain>
    </source>
</reference>
<feature type="transmembrane region" description="Helical" evidence="12">
    <location>
        <begin position="351"/>
        <end position="376"/>
    </location>
</feature>
<dbReference type="GO" id="GO:0015297">
    <property type="term" value="F:antiporter activity"/>
    <property type="evidence" value="ECO:0007669"/>
    <property type="project" value="UniProtKB-KW"/>
</dbReference>
<feature type="transmembrane region" description="Helical" evidence="12">
    <location>
        <begin position="165"/>
        <end position="190"/>
    </location>
</feature>
<dbReference type="GO" id="GO:0042910">
    <property type="term" value="F:xenobiotic transmembrane transporter activity"/>
    <property type="evidence" value="ECO:0007669"/>
    <property type="project" value="InterPro"/>
</dbReference>
<keyword evidence="9" id="KW-0406">Ion transport</keyword>
<keyword evidence="8 12" id="KW-1133">Transmembrane helix</keyword>
<feature type="transmembrane region" description="Helical" evidence="12">
    <location>
        <begin position="57"/>
        <end position="76"/>
    </location>
</feature>
<dbReference type="PANTHER" id="PTHR43298">
    <property type="entry name" value="MULTIDRUG RESISTANCE PROTEIN NORM-RELATED"/>
    <property type="match status" value="1"/>
</dbReference>
<evidence type="ECO:0000256" key="1">
    <source>
        <dbReference type="ARBA" id="ARBA00003408"/>
    </source>
</evidence>
<dbReference type="GO" id="GO:0006811">
    <property type="term" value="P:monoatomic ion transport"/>
    <property type="evidence" value="ECO:0007669"/>
    <property type="project" value="UniProtKB-KW"/>
</dbReference>
<comment type="caution">
    <text evidence="13">The sequence shown here is derived from an EMBL/GenBank/DDBJ whole genome shotgun (WGS) entry which is preliminary data.</text>
</comment>
<dbReference type="EMBL" id="NIBG01000005">
    <property type="protein sequence ID" value="PAB59887.1"/>
    <property type="molecule type" value="Genomic_DNA"/>
</dbReference>
<keyword evidence="7 12" id="KW-0812">Transmembrane</keyword>
<evidence type="ECO:0000256" key="12">
    <source>
        <dbReference type="SAM" id="Phobius"/>
    </source>
</evidence>
<keyword evidence="5" id="KW-0050">Antiport</keyword>